<protein>
    <recommendedName>
        <fullName evidence="5">Transporter (Transmembrane protein)</fullName>
    </recommendedName>
</protein>
<accession>A0ABU5KCI7</accession>
<keyword evidence="2" id="KW-0812">Transmembrane</keyword>
<dbReference type="RefSeq" id="WP_322424660.1">
    <property type="nucleotide sequence ID" value="NZ_JAXQPW010000004.1"/>
</dbReference>
<evidence type="ECO:0000313" key="3">
    <source>
        <dbReference type="EMBL" id="MDZ5662669.1"/>
    </source>
</evidence>
<gene>
    <name evidence="3" type="ORF">SFC79_12915</name>
</gene>
<sequence length="283" mass="29036">MQESLENGLRSGFSLIAEFLPKLVLFLIILVVGLLVAKAIGKALNAVLERVGFDRAVERGGVRKALENSKMDASDIVAKLIHYTLVLFVLQLAFGVFGPNPISDLLTQVITFLPSLIVAIIILVVASAIAAAVKVLVEGALGGLSYGKALANVASIFILFLGVVAALNQVGVATTVTTPVLVAILATVGGVIVVGVGGGLIKPMQHRWEGYLSRAEEEAPRIKREAAAAPSVGEQAQQATSSLRTGTGTGTGTAGGSTAAGGTYDPTYNSTFGAPGTDGTPRT</sequence>
<feature type="transmembrane region" description="Helical" evidence="2">
    <location>
        <begin position="149"/>
        <end position="168"/>
    </location>
</feature>
<dbReference type="Gene3D" id="1.10.287.1260">
    <property type="match status" value="1"/>
</dbReference>
<keyword evidence="2" id="KW-1133">Transmembrane helix</keyword>
<evidence type="ECO:0008006" key="5">
    <source>
        <dbReference type="Google" id="ProtNLM"/>
    </source>
</evidence>
<dbReference type="EMBL" id="JAXQPW010000004">
    <property type="protein sequence ID" value="MDZ5662669.1"/>
    <property type="molecule type" value="Genomic_DNA"/>
</dbReference>
<reference evidence="3 4" key="1">
    <citation type="submission" date="2023-11" db="EMBL/GenBank/DDBJ databases">
        <title>Novel species in genus Nocardioides.</title>
        <authorList>
            <person name="Zhou H."/>
        </authorList>
    </citation>
    <scope>NUCLEOTIDE SEQUENCE [LARGE SCALE GENOMIC DNA]</scope>
    <source>
        <strain evidence="3 4">S-58</strain>
    </source>
</reference>
<feature type="transmembrane region" description="Helical" evidence="2">
    <location>
        <begin position="109"/>
        <end position="137"/>
    </location>
</feature>
<keyword evidence="2" id="KW-0472">Membrane</keyword>
<feature type="region of interest" description="Disordered" evidence="1">
    <location>
        <begin position="222"/>
        <end position="283"/>
    </location>
</feature>
<name>A0ABU5KCI7_9ACTN</name>
<evidence type="ECO:0000256" key="1">
    <source>
        <dbReference type="SAM" id="MobiDB-lite"/>
    </source>
</evidence>
<comment type="caution">
    <text evidence="3">The sequence shown here is derived from an EMBL/GenBank/DDBJ whole genome shotgun (WGS) entry which is preliminary data.</text>
</comment>
<evidence type="ECO:0000313" key="4">
    <source>
        <dbReference type="Proteomes" id="UP001291999"/>
    </source>
</evidence>
<feature type="transmembrane region" description="Helical" evidence="2">
    <location>
        <begin position="20"/>
        <end position="40"/>
    </location>
</feature>
<organism evidence="3 4">
    <name type="scientific">Nocardioides renjunii</name>
    <dbReference type="NCBI Taxonomy" id="3095075"/>
    <lineage>
        <taxon>Bacteria</taxon>
        <taxon>Bacillati</taxon>
        <taxon>Actinomycetota</taxon>
        <taxon>Actinomycetes</taxon>
        <taxon>Propionibacteriales</taxon>
        <taxon>Nocardioidaceae</taxon>
        <taxon>Nocardioides</taxon>
    </lineage>
</organism>
<keyword evidence="4" id="KW-1185">Reference proteome</keyword>
<feature type="compositionally biased region" description="Gly residues" evidence="1">
    <location>
        <begin position="247"/>
        <end position="259"/>
    </location>
</feature>
<evidence type="ECO:0000256" key="2">
    <source>
        <dbReference type="SAM" id="Phobius"/>
    </source>
</evidence>
<feature type="transmembrane region" description="Helical" evidence="2">
    <location>
        <begin position="80"/>
        <end position="97"/>
    </location>
</feature>
<feature type="transmembrane region" description="Helical" evidence="2">
    <location>
        <begin position="180"/>
        <end position="201"/>
    </location>
</feature>
<proteinExistence type="predicted"/>
<dbReference type="Pfam" id="PF05552">
    <property type="entry name" value="MS_channel_1st_1"/>
    <property type="match status" value="2"/>
</dbReference>
<dbReference type="InterPro" id="IPR008910">
    <property type="entry name" value="MSC_TM_helix"/>
</dbReference>
<dbReference type="Proteomes" id="UP001291999">
    <property type="component" value="Unassembled WGS sequence"/>
</dbReference>